<dbReference type="Proteomes" id="UP001651880">
    <property type="component" value="Unassembled WGS sequence"/>
</dbReference>
<evidence type="ECO:0000256" key="3">
    <source>
        <dbReference type="ARBA" id="ARBA00022691"/>
    </source>
</evidence>
<dbReference type="PANTHER" id="PTHR16458">
    <property type="entry name" value="GLYCINE N-METHYLTRANSFERASE"/>
    <property type="match status" value="1"/>
</dbReference>
<dbReference type="GO" id="GO:0008168">
    <property type="term" value="F:methyltransferase activity"/>
    <property type="evidence" value="ECO:0007669"/>
    <property type="project" value="UniProtKB-KW"/>
</dbReference>
<evidence type="ECO:0000313" key="5">
    <source>
        <dbReference type="EMBL" id="MCQ1528896.1"/>
    </source>
</evidence>
<dbReference type="EMBL" id="JAJEKE010000002">
    <property type="protein sequence ID" value="MCQ1528896.1"/>
    <property type="molecule type" value="Genomic_DNA"/>
</dbReference>
<protein>
    <submittedName>
        <fullName evidence="5">Class I SAM-dependent methyltransferase</fullName>
    </submittedName>
</protein>
<proteinExistence type="predicted"/>
<evidence type="ECO:0000313" key="6">
    <source>
        <dbReference type="Proteomes" id="UP001651880"/>
    </source>
</evidence>
<name>A0ABT1NCM9_9FIRM</name>
<dbReference type="InterPro" id="IPR014369">
    <property type="entry name" value="Gly/Sar_N_MeTrfase"/>
</dbReference>
<evidence type="ECO:0000256" key="2">
    <source>
        <dbReference type="ARBA" id="ARBA00022679"/>
    </source>
</evidence>
<dbReference type="RefSeq" id="WP_255226409.1">
    <property type="nucleotide sequence ID" value="NZ_JAJEKE010000002.1"/>
</dbReference>
<dbReference type="Pfam" id="PF13649">
    <property type="entry name" value="Methyltransf_25"/>
    <property type="match status" value="1"/>
</dbReference>
<evidence type="ECO:0000256" key="1">
    <source>
        <dbReference type="ARBA" id="ARBA00022603"/>
    </source>
</evidence>
<dbReference type="GO" id="GO:0032259">
    <property type="term" value="P:methylation"/>
    <property type="evidence" value="ECO:0007669"/>
    <property type="project" value="UniProtKB-KW"/>
</dbReference>
<comment type="caution">
    <text evidence="5">The sequence shown here is derived from an EMBL/GenBank/DDBJ whole genome shotgun (WGS) entry which is preliminary data.</text>
</comment>
<keyword evidence="6" id="KW-1185">Reference proteome</keyword>
<dbReference type="Gene3D" id="2.20.25.110">
    <property type="entry name" value="S-adenosyl-L-methionine-dependent methyltransferases"/>
    <property type="match status" value="1"/>
</dbReference>
<reference evidence="5 6" key="1">
    <citation type="submission" date="2021-10" db="EMBL/GenBank/DDBJ databases">
        <title>Lutispora strain m25 sp. nov., a thermophilic, non-spore-forming bacterium isolated from a lab-scale methanogenic bioreactor digesting anaerobic sludge.</title>
        <authorList>
            <person name="El Houari A."/>
            <person name="Mcdonald J."/>
        </authorList>
    </citation>
    <scope>NUCLEOTIDE SEQUENCE [LARGE SCALE GENOMIC DNA]</scope>
    <source>
        <strain evidence="6">m25</strain>
    </source>
</reference>
<keyword evidence="2" id="KW-0808">Transferase</keyword>
<dbReference type="CDD" id="cd02440">
    <property type="entry name" value="AdoMet_MTases"/>
    <property type="match status" value="1"/>
</dbReference>
<accession>A0ABT1NCM9</accession>
<keyword evidence="1 5" id="KW-0489">Methyltransferase</keyword>
<keyword evidence="3" id="KW-0949">S-adenosyl-L-methionine</keyword>
<evidence type="ECO:0000259" key="4">
    <source>
        <dbReference type="Pfam" id="PF13649"/>
    </source>
</evidence>
<gene>
    <name evidence="5" type="ORF">LJD61_04960</name>
</gene>
<dbReference type="InterPro" id="IPR041698">
    <property type="entry name" value="Methyltransf_25"/>
</dbReference>
<dbReference type="Gene3D" id="3.40.50.150">
    <property type="entry name" value="Vaccinia Virus protein VP39"/>
    <property type="match status" value="1"/>
</dbReference>
<sequence length="253" mass="29307">MSEALYENPDIYDIAYTEKVDEMIAEHYKNVFTGKDIETIHDCSFGTGNLSIVLARMGYKLSGSDISGDMLEKAGKKIKEEGLAIDLVQSDFRELTANVKNAYDCVMSTGNSLAHVNNADVVKAIYEMSKLVNENGYIYIDSRNWDKIRDTKQRFYYYPPFFRDGERINLVQVWDHNIDGTITFNFLYSFEKDNKILRHEEFAETYHPLSIELIVDSLHKLGFGNFEIHNFGNAKIHKFEDMQWYSIIARKLS</sequence>
<feature type="domain" description="Methyltransferase" evidence="4">
    <location>
        <begin position="42"/>
        <end position="136"/>
    </location>
</feature>
<organism evidence="5 6">
    <name type="scientific">Lutispora saccharofermentans</name>
    <dbReference type="NCBI Taxonomy" id="3024236"/>
    <lineage>
        <taxon>Bacteria</taxon>
        <taxon>Bacillati</taxon>
        <taxon>Bacillota</taxon>
        <taxon>Clostridia</taxon>
        <taxon>Lutisporales</taxon>
        <taxon>Lutisporaceae</taxon>
        <taxon>Lutispora</taxon>
    </lineage>
</organism>
<dbReference type="InterPro" id="IPR029063">
    <property type="entry name" value="SAM-dependent_MTases_sf"/>
</dbReference>
<dbReference type="PANTHER" id="PTHR16458:SF2">
    <property type="entry name" value="GLYCINE N-METHYLTRANSFERASE"/>
    <property type="match status" value="1"/>
</dbReference>
<dbReference type="SUPFAM" id="SSF53335">
    <property type="entry name" value="S-adenosyl-L-methionine-dependent methyltransferases"/>
    <property type="match status" value="1"/>
</dbReference>